<dbReference type="AlphaFoldDB" id="A0AAJ0D9F8"/>
<dbReference type="SUPFAM" id="SSF54529">
    <property type="entry name" value="Mitochondrial glycoprotein MAM33-like"/>
    <property type="match status" value="1"/>
</dbReference>
<evidence type="ECO:0000313" key="3">
    <source>
        <dbReference type="Proteomes" id="UP001271007"/>
    </source>
</evidence>
<evidence type="ECO:0000313" key="2">
    <source>
        <dbReference type="EMBL" id="KAK3049479.1"/>
    </source>
</evidence>
<dbReference type="InterPro" id="IPR036561">
    <property type="entry name" value="MAM33_sf"/>
</dbReference>
<proteinExistence type="predicted"/>
<dbReference type="InterPro" id="IPR003428">
    <property type="entry name" value="MAM33"/>
</dbReference>
<sequence>MMLSLRALARRAPRSASQLASYTTRSSIRPITQSFVKPTSILSSRYQPSKALFSTTPSRFDDAGQELAAKLEGEINIESENNESSTDSDSNVKTFFDQYDFWSAEDTSGEQDVLLKRSYDDEQITVSFSIADFNSPMAPEDEADEAFMDEDEDIESAQSGGANTKGAINQGRTSGGNVKVAPEDSIAPAVREELRNDEVNLISPSIGNPTKLHPQDEDYSPQQAFPADVTVLVQRSGKEGALRFHLVTDGSGFTIHNVTHLPKASGSAAELLRDTADTVYTGPQFEQLDEEVQILMQNYLEKRGFDTALATFIPDYIDVKEQREYLSWLGRMKNFVE</sequence>
<evidence type="ECO:0000256" key="1">
    <source>
        <dbReference type="SAM" id="MobiDB-lite"/>
    </source>
</evidence>
<dbReference type="EMBL" id="JAWDJX010000039">
    <property type="protein sequence ID" value="KAK3049479.1"/>
    <property type="molecule type" value="Genomic_DNA"/>
</dbReference>
<dbReference type="GO" id="GO:0042256">
    <property type="term" value="P:cytosolic ribosome assembly"/>
    <property type="evidence" value="ECO:0007669"/>
    <property type="project" value="TreeGrafter"/>
</dbReference>
<dbReference type="Pfam" id="PF02330">
    <property type="entry name" value="MAM33"/>
    <property type="match status" value="1"/>
</dbReference>
<keyword evidence="3" id="KW-1185">Reference proteome</keyword>
<gene>
    <name evidence="2" type="primary">MAM33</name>
    <name evidence="2" type="ORF">LTR09_009146</name>
</gene>
<dbReference type="PANTHER" id="PTHR10826">
    <property type="entry name" value="COMPLEMENT COMPONENT 1"/>
    <property type="match status" value="1"/>
</dbReference>
<reference evidence="2" key="1">
    <citation type="submission" date="2023-04" db="EMBL/GenBank/DDBJ databases">
        <title>Black Yeasts Isolated from many extreme environments.</title>
        <authorList>
            <person name="Coleine C."/>
            <person name="Stajich J.E."/>
            <person name="Selbmann L."/>
        </authorList>
    </citation>
    <scope>NUCLEOTIDE SEQUENCE</scope>
    <source>
        <strain evidence="2">CCFEE 5312</strain>
    </source>
</reference>
<comment type="caution">
    <text evidence="2">The sequence shown here is derived from an EMBL/GenBank/DDBJ whole genome shotgun (WGS) entry which is preliminary data.</text>
</comment>
<feature type="region of interest" description="Disordered" evidence="1">
    <location>
        <begin position="156"/>
        <end position="180"/>
    </location>
</feature>
<accession>A0AAJ0D9F8</accession>
<dbReference type="Proteomes" id="UP001271007">
    <property type="component" value="Unassembled WGS sequence"/>
</dbReference>
<feature type="compositionally biased region" description="Polar residues" evidence="1">
    <location>
        <begin position="156"/>
        <end position="176"/>
    </location>
</feature>
<protein>
    <submittedName>
        <fullName evidence="2">Mitochondrial acidic protein mam33</fullName>
    </submittedName>
</protein>
<dbReference type="Gene3D" id="3.10.280.10">
    <property type="entry name" value="Mitochondrial glycoprotein"/>
    <property type="match status" value="1"/>
</dbReference>
<name>A0AAJ0D9F8_9PEZI</name>
<dbReference type="GO" id="GO:0005759">
    <property type="term" value="C:mitochondrial matrix"/>
    <property type="evidence" value="ECO:0007669"/>
    <property type="project" value="InterPro"/>
</dbReference>
<dbReference type="PANTHER" id="PTHR10826:SF1">
    <property type="entry name" value="COMPLEMENT COMPONENT 1 Q SUBCOMPONENT-BINDING PROTEIN, MITOCHONDRIAL"/>
    <property type="match status" value="1"/>
</dbReference>
<organism evidence="2 3">
    <name type="scientific">Extremus antarcticus</name>
    <dbReference type="NCBI Taxonomy" id="702011"/>
    <lineage>
        <taxon>Eukaryota</taxon>
        <taxon>Fungi</taxon>
        <taxon>Dikarya</taxon>
        <taxon>Ascomycota</taxon>
        <taxon>Pezizomycotina</taxon>
        <taxon>Dothideomycetes</taxon>
        <taxon>Dothideomycetidae</taxon>
        <taxon>Mycosphaerellales</taxon>
        <taxon>Extremaceae</taxon>
        <taxon>Extremus</taxon>
    </lineage>
</organism>